<dbReference type="Pfam" id="PF11121">
    <property type="entry name" value="DUF2639"/>
    <property type="match status" value="1"/>
</dbReference>
<dbReference type="EMBL" id="JAKZFC010000003">
    <property type="protein sequence ID" value="MCH7322286.1"/>
    <property type="molecule type" value="Genomic_DNA"/>
</dbReference>
<organism evidence="1 2">
    <name type="scientific">Solibacillus palustris</name>
    <dbReference type="NCBI Taxonomy" id="2908203"/>
    <lineage>
        <taxon>Bacteria</taxon>
        <taxon>Bacillati</taxon>
        <taxon>Bacillota</taxon>
        <taxon>Bacilli</taxon>
        <taxon>Bacillales</taxon>
        <taxon>Caryophanaceae</taxon>
        <taxon>Solibacillus</taxon>
    </lineage>
</organism>
<protein>
    <submittedName>
        <fullName evidence="1">YflJ family protein</fullName>
    </submittedName>
</protein>
<reference evidence="1 2" key="1">
    <citation type="submission" date="2022-03" db="EMBL/GenBank/DDBJ databases">
        <authorList>
            <person name="Jo J.-H."/>
            <person name="Im W.-T."/>
        </authorList>
    </citation>
    <scope>NUCLEOTIDE SEQUENCE [LARGE SCALE GENOMIC DNA]</scope>
    <source>
        <strain evidence="1 2">MA9</strain>
    </source>
</reference>
<gene>
    <name evidence="1" type="ORF">LZ480_10320</name>
</gene>
<dbReference type="InterPro" id="IPR022580">
    <property type="entry name" value="DUF2639"/>
</dbReference>
<evidence type="ECO:0000313" key="1">
    <source>
        <dbReference type="EMBL" id="MCH7322286.1"/>
    </source>
</evidence>
<evidence type="ECO:0000313" key="2">
    <source>
        <dbReference type="Proteomes" id="UP001316087"/>
    </source>
</evidence>
<sequence length="48" mass="6032">MYTYSKGWYVKELRKNGMKKHPQFRTHLGLYKTSELRRLYYQFVLKED</sequence>
<comment type="caution">
    <text evidence="1">The sequence shown here is derived from an EMBL/GenBank/DDBJ whole genome shotgun (WGS) entry which is preliminary data.</text>
</comment>
<dbReference type="RefSeq" id="WP_241369348.1">
    <property type="nucleotide sequence ID" value="NZ_JAKZFC010000003.1"/>
</dbReference>
<dbReference type="Proteomes" id="UP001316087">
    <property type="component" value="Unassembled WGS sequence"/>
</dbReference>
<name>A0ABS9UD66_9BACL</name>
<accession>A0ABS9UD66</accession>
<proteinExistence type="predicted"/>
<keyword evidence="2" id="KW-1185">Reference proteome</keyword>